<dbReference type="AlphaFoldDB" id="A0A6C0K8R4"/>
<proteinExistence type="predicted"/>
<protein>
    <submittedName>
        <fullName evidence="1">Uncharacterized protein</fullName>
    </submittedName>
</protein>
<sequence length="280" mass="32883">MALRPNEIHNMERMFLEYTHRLLDLYATKADHERDIAIFRNTEQRVQNLKNRTVRNHKRTASRNKNFLKGISNIQNTLGDRKSTMRINNKGKVLYHIIPYSPTQLVLRKMTIHNFNKKEEFKVTPKTFIQRKSILESLLKWRGSDPYMDSNLECSVRTSLLNGKVGNWSHGPLFHEGASVIISRDGPKWFVDAVFKEYSAAQIRAQPKLKYCSARLWEESGILYKEGGHIWNFPNPRPPIPRIDSDSFVEYNSLIDKHLPHLRGIYPPYFQKYAKFLPLE</sequence>
<dbReference type="EMBL" id="MN740808">
    <property type="protein sequence ID" value="QHU12658.1"/>
    <property type="molecule type" value="Genomic_DNA"/>
</dbReference>
<reference evidence="1" key="1">
    <citation type="journal article" date="2020" name="Nature">
        <title>Giant virus diversity and host interactions through global metagenomics.</title>
        <authorList>
            <person name="Schulz F."/>
            <person name="Roux S."/>
            <person name="Paez-Espino D."/>
            <person name="Jungbluth S."/>
            <person name="Walsh D.A."/>
            <person name="Denef V.J."/>
            <person name="McMahon K.D."/>
            <person name="Konstantinidis K.T."/>
            <person name="Eloe-Fadrosh E.A."/>
            <person name="Kyrpides N.C."/>
            <person name="Woyke T."/>
        </authorList>
    </citation>
    <scope>NUCLEOTIDE SEQUENCE</scope>
    <source>
        <strain evidence="1">GVMAG-S-1101172-89</strain>
    </source>
</reference>
<accession>A0A6C0K8R4</accession>
<organism evidence="1">
    <name type="scientific">viral metagenome</name>
    <dbReference type="NCBI Taxonomy" id="1070528"/>
    <lineage>
        <taxon>unclassified sequences</taxon>
        <taxon>metagenomes</taxon>
        <taxon>organismal metagenomes</taxon>
    </lineage>
</organism>
<name>A0A6C0K8R4_9ZZZZ</name>
<evidence type="ECO:0000313" key="1">
    <source>
        <dbReference type="EMBL" id="QHU12658.1"/>
    </source>
</evidence>